<organism evidence="1 2">
    <name type="scientific">Stigmatella ashevillensis</name>
    <dbReference type="NCBI Taxonomy" id="2995309"/>
    <lineage>
        <taxon>Bacteria</taxon>
        <taxon>Pseudomonadati</taxon>
        <taxon>Myxococcota</taxon>
        <taxon>Myxococcia</taxon>
        <taxon>Myxococcales</taxon>
        <taxon>Cystobacterineae</taxon>
        <taxon>Archangiaceae</taxon>
        <taxon>Stigmatella</taxon>
    </lineage>
</organism>
<dbReference type="Proteomes" id="UP001221838">
    <property type="component" value="Unassembled WGS sequence"/>
</dbReference>
<protein>
    <submittedName>
        <fullName evidence="1">Uncharacterized protein</fullName>
    </submittedName>
</protein>
<proteinExistence type="predicted"/>
<name>A0ABT5D321_9BACT</name>
<reference evidence="1 2" key="1">
    <citation type="submission" date="2022-11" db="EMBL/GenBank/DDBJ databases">
        <title>Minimal conservation of predation-associated metabolite biosynthetic gene clusters underscores biosynthetic potential of Myxococcota including descriptions for ten novel species: Archangium lansinium sp. nov., Myxococcus landrumus sp. nov., Nannocystis bai.</title>
        <authorList>
            <person name="Ahearne A."/>
            <person name="Stevens C."/>
            <person name="Dowd S."/>
        </authorList>
    </citation>
    <scope>NUCLEOTIDE SEQUENCE [LARGE SCALE GENOMIC DNA]</scope>
    <source>
        <strain evidence="1 2">NCWAL01</strain>
    </source>
</reference>
<evidence type="ECO:0000313" key="1">
    <source>
        <dbReference type="EMBL" id="MDC0707961.1"/>
    </source>
</evidence>
<comment type="caution">
    <text evidence="1">The sequence shown here is derived from an EMBL/GenBank/DDBJ whole genome shotgun (WGS) entry which is preliminary data.</text>
</comment>
<evidence type="ECO:0000313" key="2">
    <source>
        <dbReference type="Proteomes" id="UP001221838"/>
    </source>
</evidence>
<keyword evidence="2" id="KW-1185">Reference proteome</keyword>
<sequence>MLRNRLAGGFPYTRVRRKEPRAIRLTRRQAPEDAAIDADGIPHTGVEWYDALLAVIGVHSDSNEDEVSPANDTIILCFLRLPTLPMLSAGRDIVIGGNPDGPECHSIQLIWGFLFTDNNRELGRELRKEDGFVLCVL</sequence>
<gene>
    <name evidence="1" type="ORF">POL68_05715</name>
</gene>
<accession>A0ABT5D321</accession>
<dbReference type="RefSeq" id="WP_272135325.1">
    <property type="nucleotide sequence ID" value="NZ_JAQNDM010000002.1"/>
</dbReference>
<dbReference type="EMBL" id="JAQNDM010000002">
    <property type="protein sequence ID" value="MDC0707961.1"/>
    <property type="molecule type" value="Genomic_DNA"/>
</dbReference>